<dbReference type="OrthoDB" id="7032782at2"/>
<gene>
    <name evidence="1" type="ORF">EIY72_11610</name>
</gene>
<comment type="caution">
    <text evidence="1">The sequence shown here is derived from an EMBL/GenBank/DDBJ whole genome shotgun (WGS) entry which is preliminary data.</text>
</comment>
<protein>
    <submittedName>
        <fullName evidence="1">Uncharacterized protein</fullName>
    </submittedName>
</protein>
<dbReference type="EMBL" id="RRZK01000011">
    <property type="protein sequence ID" value="TDB64264.1"/>
    <property type="molecule type" value="Genomic_DNA"/>
</dbReference>
<evidence type="ECO:0000313" key="2">
    <source>
        <dbReference type="Proteomes" id="UP000295254"/>
    </source>
</evidence>
<reference evidence="2" key="1">
    <citation type="journal article" date="2019" name="bioRxiv">
        <title>Bacterially produced spermidine induces plant systemic susceptibility to pathogens.</title>
        <authorList>
            <person name="Melnyk R.A."/>
            <person name="Beskrovnaya P.A."/>
            <person name="Liu Z."/>
            <person name="Song Y."/>
            <person name="Haney C.H."/>
        </authorList>
    </citation>
    <scope>NUCLEOTIDE SEQUENCE [LARGE SCALE GENOMIC DNA]</scope>
    <source>
        <strain evidence="2">Dha-51</strain>
    </source>
</reference>
<sequence>MGPNIHRKKMWERACSRWRHVSQQRGWLHNRYREQARSHRVLRCSGLPYFSTSIRYTPSSTSIPWVSWVKPGKDRSNASSAFR</sequence>
<keyword evidence="2" id="KW-1185">Reference proteome</keyword>
<name>A0A4R4K919_PSEVA</name>
<proteinExistence type="predicted"/>
<dbReference type="AlphaFoldDB" id="A0A4R4K919"/>
<organism evidence="1 2">
    <name type="scientific">Pseudomonas vancouverensis</name>
    <dbReference type="NCBI Taxonomy" id="95300"/>
    <lineage>
        <taxon>Bacteria</taxon>
        <taxon>Pseudomonadati</taxon>
        <taxon>Pseudomonadota</taxon>
        <taxon>Gammaproteobacteria</taxon>
        <taxon>Pseudomonadales</taxon>
        <taxon>Pseudomonadaceae</taxon>
        <taxon>Pseudomonas</taxon>
    </lineage>
</organism>
<accession>A0A4R4K919</accession>
<evidence type="ECO:0000313" key="1">
    <source>
        <dbReference type="EMBL" id="TDB64264.1"/>
    </source>
</evidence>
<dbReference type="Proteomes" id="UP000295254">
    <property type="component" value="Unassembled WGS sequence"/>
</dbReference>